<keyword evidence="6" id="KW-0964">Secreted</keyword>
<evidence type="ECO:0000313" key="20">
    <source>
        <dbReference type="Proteomes" id="UP000472265"/>
    </source>
</evidence>
<evidence type="ECO:0000256" key="10">
    <source>
        <dbReference type="ARBA" id="ARBA00022729"/>
    </source>
</evidence>
<keyword evidence="12" id="KW-0472">Membrane</keyword>
<evidence type="ECO:0000256" key="4">
    <source>
        <dbReference type="ARBA" id="ARBA00017980"/>
    </source>
</evidence>
<feature type="signal peptide" evidence="17">
    <location>
        <begin position="1"/>
        <end position="17"/>
    </location>
</feature>
<dbReference type="Proteomes" id="UP000472265">
    <property type="component" value="Chromosome 17"/>
</dbReference>
<feature type="compositionally biased region" description="Basic and acidic residues" evidence="16">
    <location>
        <begin position="458"/>
        <end position="488"/>
    </location>
</feature>
<evidence type="ECO:0000256" key="13">
    <source>
        <dbReference type="ARBA" id="ARBA00023157"/>
    </source>
</evidence>
<reference evidence="19" key="2">
    <citation type="submission" date="2025-08" db="UniProtKB">
        <authorList>
            <consortium name="Ensembl"/>
        </authorList>
    </citation>
    <scope>IDENTIFICATION</scope>
</reference>
<feature type="domain" description="ZP" evidence="18">
    <location>
        <begin position="94"/>
        <end position="376"/>
    </location>
</feature>
<keyword evidence="7" id="KW-0272">Extracellular matrix</keyword>
<dbReference type="InterPro" id="IPR055355">
    <property type="entry name" value="ZP-C"/>
</dbReference>
<dbReference type="InParanoid" id="A0A671XIR8"/>
<sequence>MLLLAWLLWTLFCGTLGGPVQHATWSETDPDAPGPSFYHLPMFQQSAGPLVAPELFRPVPHRSALPGGLTVLLLPPTRQQQSVPGTGTRAVEVWCGIDQISVRVDRFQLRSWTLPTQFRLGWCEASRTSLRFLYFHSGLTECGGQSEVAQGRLVYTFSLRYTPPPQGSVIRVVPLTLPVHCHYNRFHYSYQVGFRPQVQHMTFMKSVRSKLRFSLTVCNGNKIKSKKAELWVQFAQDDMFCFCLELASRVCVTAQWEPLPPGLGFFLGELVYFVAQAGPLLAGERLYVDSCYATGSKDPNSMPRVDIITNYGCLTDSSREGSSSQFLMRGGSVLKFSVDSFFFRAVSQVLYVHCSMSVSLTTSHTSKSCNYNKATGRWEELDAPASVCSCCLSTCADIQDSIKITVSSPGWFIERKGEEKPRMRVPSFQAEEGKERLDQEERREERIEEHLKVRTFPKETKTGTKEEKEEAIPEKTSELPVEKKEWRHSPAVSQQDETEEVVMEETASQLKELETDGIIVSDQPRSVGNKVVQAREDVPGTKNGSVGGLSTENMSTNASRDGSASSTTTNRNSTFGIASDNTSNHGSAENVSTAAIPIMKHANTITAFAERFTPNNGRAIFSNSEFGTVWESKGSPGLPGQERAGRSGKMDAILWSGQIKSVKSLDTKSDRIPEQLGDSVSSKGPLGDDVLHSIQIRGSESDQSTHPAVSRDQKCGQGLLGASDFDCGIEEDEAFNLDQLTGAVRPKMEVQDFSGGIISSGSVSSEQMYQNGLSHSAEVTVTTILQGSESSQTSDRGWGEVLSGWGLQTSGFVVEQPSEIEEELRQEVMDDF</sequence>
<evidence type="ECO:0000256" key="11">
    <source>
        <dbReference type="ARBA" id="ARBA00022989"/>
    </source>
</evidence>
<dbReference type="GO" id="GO:0007339">
    <property type="term" value="P:binding of sperm to zona pellucida"/>
    <property type="evidence" value="ECO:0007669"/>
    <property type="project" value="TreeGrafter"/>
</dbReference>
<dbReference type="GeneTree" id="ENSGT01030000234567"/>
<keyword evidence="20" id="KW-1185">Reference proteome</keyword>
<evidence type="ECO:0000256" key="2">
    <source>
        <dbReference type="ARBA" id="ARBA00004498"/>
    </source>
</evidence>
<evidence type="ECO:0000256" key="6">
    <source>
        <dbReference type="ARBA" id="ARBA00022525"/>
    </source>
</evidence>
<reference evidence="19" key="3">
    <citation type="submission" date="2025-09" db="UniProtKB">
        <authorList>
            <consortium name="Ensembl"/>
        </authorList>
    </citation>
    <scope>IDENTIFICATION</scope>
</reference>
<dbReference type="Gene3D" id="2.60.40.3210">
    <property type="entry name" value="Zona pellucida, ZP-N domain"/>
    <property type="match status" value="1"/>
</dbReference>
<name>A0A671XIR8_SPAAU</name>
<evidence type="ECO:0000256" key="17">
    <source>
        <dbReference type="SAM" id="SignalP"/>
    </source>
</evidence>
<keyword evidence="13" id="KW-1015">Disulfide bond</keyword>
<dbReference type="InterPro" id="IPR055356">
    <property type="entry name" value="ZP-N"/>
</dbReference>
<dbReference type="PANTHER" id="PTHR11576:SF15">
    <property type="entry name" value="ZONA PELLUCIDA SPERM-BINDING PROTEIN 3-LIKE"/>
    <property type="match status" value="1"/>
</dbReference>
<evidence type="ECO:0000313" key="19">
    <source>
        <dbReference type="Ensembl" id="ENSSAUP00010050974.1"/>
    </source>
</evidence>
<keyword evidence="14" id="KW-0325">Glycoprotein</keyword>
<dbReference type="FunFam" id="2.60.40.4100:FF:000002">
    <property type="entry name" value="Zona pellucida sperm-binding protein 3"/>
    <property type="match status" value="1"/>
</dbReference>
<dbReference type="Gene3D" id="2.60.40.4100">
    <property type="entry name" value="Zona pellucida, ZP-C domain"/>
    <property type="match status" value="1"/>
</dbReference>
<organism evidence="19 20">
    <name type="scientific">Sparus aurata</name>
    <name type="common">Gilthead sea bream</name>
    <dbReference type="NCBI Taxonomy" id="8175"/>
    <lineage>
        <taxon>Eukaryota</taxon>
        <taxon>Metazoa</taxon>
        <taxon>Chordata</taxon>
        <taxon>Craniata</taxon>
        <taxon>Vertebrata</taxon>
        <taxon>Euteleostomi</taxon>
        <taxon>Actinopterygii</taxon>
        <taxon>Neopterygii</taxon>
        <taxon>Teleostei</taxon>
        <taxon>Neoteleostei</taxon>
        <taxon>Acanthomorphata</taxon>
        <taxon>Eupercaria</taxon>
        <taxon>Spariformes</taxon>
        <taxon>Sparidae</taxon>
        <taxon>Sparus</taxon>
    </lineage>
</organism>
<evidence type="ECO:0000256" key="7">
    <source>
        <dbReference type="ARBA" id="ARBA00022530"/>
    </source>
</evidence>
<proteinExistence type="inferred from homology"/>
<dbReference type="GO" id="GO:0035803">
    <property type="term" value="P:egg coat formation"/>
    <property type="evidence" value="ECO:0007669"/>
    <property type="project" value="TreeGrafter"/>
</dbReference>
<evidence type="ECO:0000256" key="1">
    <source>
        <dbReference type="ARBA" id="ARBA00004251"/>
    </source>
</evidence>
<dbReference type="OMA" id="IKSEQTH"/>
<dbReference type="PANTHER" id="PTHR11576">
    <property type="entry name" value="ZONA PELLUCIDA SPERM-BINDING PROTEIN 3"/>
    <property type="match status" value="1"/>
</dbReference>
<evidence type="ECO:0000256" key="12">
    <source>
        <dbReference type="ARBA" id="ARBA00023136"/>
    </source>
</evidence>
<evidence type="ECO:0000256" key="15">
    <source>
        <dbReference type="ARBA" id="ARBA00030824"/>
    </source>
</evidence>
<dbReference type="Pfam" id="PF23344">
    <property type="entry name" value="ZP-N"/>
    <property type="match status" value="1"/>
</dbReference>
<feature type="compositionally biased region" description="Polar residues" evidence="16">
    <location>
        <begin position="542"/>
        <end position="562"/>
    </location>
</feature>
<evidence type="ECO:0000256" key="8">
    <source>
        <dbReference type="ARBA" id="ARBA00022685"/>
    </source>
</evidence>
<dbReference type="FunFam" id="2.60.40.3210:FF:000001">
    <property type="entry name" value="Zona pellucida sperm-binding protein 3"/>
    <property type="match status" value="1"/>
</dbReference>
<comment type="subcellular location">
    <subcellularLocation>
        <location evidence="1">Cell membrane</location>
        <topology evidence="1">Single-pass type I membrane protein</topology>
    </subcellularLocation>
    <subcellularLocation>
        <location evidence="2">Secreted</location>
        <location evidence="2">Extracellular space</location>
        <location evidence="2">Extracellular matrix</location>
    </subcellularLocation>
</comment>
<evidence type="ECO:0000256" key="14">
    <source>
        <dbReference type="ARBA" id="ARBA00023180"/>
    </source>
</evidence>
<dbReference type="GO" id="GO:0031012">
    <property type="term" value="C:extracellular matrix"/>
    <property type="evidence" value="ECO:0007669"/>
    <property type="project" value="TreeGrafter"/>
</dbReference>
<keyword evidence="5" id="KW-1003">Cell membrane</keyword>
<dbReference type="GO" id="GO:2000344">
    <property type="term" value="P:positive regulation of acrosome reaction"/>
    <property type="evidence" value="ECO:0007669"/>
    <property type="project" value="TreeGrafter"/>
</dbReference>
<protein>
    <recommendedName>
        <fullName evidence="4">Zona pellucida sperm-binding protein 3</fullName>
    </recommendedName>
    <alternativeName>
        <fullName evidence="15">Zona pellucida glycoprotein 3</fullName>
    </alternativeName>
</protein>
<feature type="region of interest" description="Disordered" evidence="16">
    <location>
        <begin position="522"/>
        <end position="588"/>
    </location>
</feature>
<keyword evidence="9" id="KW-0812">Transmembrane</keyword>
<accession>A0A671XIR8</accession>
<evidence type="ECO:0000259" key="18">
    <source>
        <dbReference type="PROSITE" id="PS51034"/>
    </source>
</evidence>
<dbReference type="Pfam" id="PF00100">
    <property type="entry name" value="Zona_pellucida"/>
    <property type="match status" value="1"/>
</dbReference>
<comment type="similarity">
    <text evidence="3">Belongs to the ZP domain family. ZPC subfamily.</text>
</comment>
<dbReference type="GO" id="GO:0005886">
    <property type="term" value="C:plasma membrane"/>
    <property type="evidence" value="ECO:0007669"/>
    <property type="project" value="UniProtKB-SubCell"/>
</dbReference>
<keyword evidence="8" id="KW-0165">Cleavage on pair of basic residues</keyword>
<keyword evidence="11" id="KW-1133">Transmembrane helix</keyword>
<dbReference type="InterPro" id="IPR042235">
    <property type="entry name" value="ZP-C_dom"/>
</dbReference>
<feature type="region of interest" description="Disordered" evidence="16">
    <location>
        <begin position="458"/>
        <end position="500"/>
    </location>
</feature>
<reference evidence="19" key="1">
    <citation type="submission" date="2021-04" db="EMBL/GenBank/DDBJ databases">
        <authorList>
            <consortium name="Wellcome Sanger Institute Data Sharing"/>
        </authorList>
    </citation>
    <scope>NUCLEOTIDE SEQUENCE [LARGE SCALE GENOMIC DNA]</scope>
</reference>
<keyword evidence="10 17" id="KW-0732">Signal</keyword>
<dbReference type="Ensembl" id="ENSSAUT00010053591.1">
    <property type="protein sequence ID" value="ENSSAUP00010050974.1"/>
    <property type="gene ID" value="ENSSAUG00010021165.1"/>
</dbReference>
<evidence type="ECO:0000256" key="16">
    <source>
        <dbReference type="SAM" id="MobiDB-lite"/>
    </source>
</evidence>
<evidence type="ECO:0000256" key="9">
    <source>
        <dbReference type="ARBA" id="ARBA00022692"/>
    </source>
</evidence>
<dbReference type="AlphaFoldDB" id="A0A671XIR8"/>
<feature type="chain" id="PRO_5025585121" description="Zona pellucida sperm-binding protein 3" evidence="17">
    <location>
        <begin position="18"/>
        <end position="832"/>
    </location>
</feature>
<dbReference type="PROSITE" id="PS51034">
    <property type="entry name" value="ZP_2"/>
    <property type="match status" value="1"/>
</dbReference>
<evidence type="ECO:0000256" key="3">
    <source>
        <dbReference type="ARBA" id="ARBA00006735"/>
    </source>
</evidence>
<feature type="compositionally biased region" description="Low complexity" evidence="16">
    <location>
        <begin position="563"/>
        <end position="574"/>
    </location>
</feature>
<evidence type="ECO:0000256" key="5">
    <source>
        <dbReference type="ARBA" id="ARBA00022475"/>
    </source>
</evidence>
<feature type="compositionally biased region" description="Polar residues" evidence="16">
    <location>
        <begin position="575"/>
        <end position="588"/>
    </location>
</feature>
<dbReference type="InterPro" id="IPR001507">
    <property type="entry name" value="ZP_dom"/>
</dbReference>
<dbReference type="SMART" id="SM00241">
    <property type="entry name" value="ZP"/>
    <property type="match status" value="1"/>
</dbReference>
<gene>
    <name evidence="19" type="primary">LOC115566784</name>
</gene>
<dbReference type="GO" id="GO:0032190">
    <property type="term" value="F:acrosin binding"/>
    <property type="evidence" value="ECO:0007669"/>
    <property type="project" value="TreeGrafter"/>
</dbReference>